<dbReference type="AlphaFoldDB" id="A0A6G5AG72"/>
<reference evidence="1" key="1">
    <citation type="submission" date="2020-03" db="EMBL/GenBank/DDBJ databases">
        <title>A transcriptome and proteome of the tick Rhipicephalus microplus shaped by the genetic composition of its hosts and developmental stage.</title>
        <authorList>
            <person name="Garcia G.R."/>
            <person name="Ribeiro J.M.C."/>
            <person name="Maruyama S.R."/>
            <person name="Gardinasse L.G."/>
            <person name="Nelson K."/>
            <person name="Ferreira B.R."/>
            <person name="Andrade T.G."/>
            <person name="Santos I.K.F.M."/>
        </authorList>
    </citation>
    <scope>NUCLEOTIDE SEQUENCE</scope>
    <source>
        <strain evidence="1">NSGR</strain>
        <tissue evidence="1">Salivary glands</tissue>
    </source>
</reference>
<organism evidence="1">
    <name type="scientific">Rhipicephalus microplus</name>
    <name type="common">Cattle tick</name>
    <name type="synonym">Boophilus microplus</name>
    <dbReference type="NCBI Taxonomy" id="6941"/>
    <lineage>
        <taxon>Eukaryota</taxon>
        <taxon>Metazoa</taxon>
        <taxon>Ecdysozoa</taxon>
        <taxon>Arthropoda</taxon>
        <taxon>Chelicerata</taxon>
        <taxon>Arachnida</taxon>
        <taxon>Acari</taxon>
        <taxon>Parasitiformes</taxon>
        <taxon>Ixodida</taxon>
        <taxon>Ixodoidea</taxon>
        <taxon>Ixodidae</taxon>
        <taxon>Rhipicephalinae</taxon>
        <taxon>Rhipicephalus</taxon>
        <taxon>Boophilus</taxon>
    </lineage>
</organism>
<name>A0A6G5AG72_RHIMP</name>
<proteinExistence type="predicted"/>
<evidence type="ECO:0000313" key="1">
    <source>
        <dbReference type="EMBL" id="NIE49991.1"/>
    </source>
</evidence>
<sequence>MTAAYYERMVSFTELPFCVESTVCFTVIVTKFVTILSHTTAVAMLCLQKCIFHVCKRIVVLQPTTYLEAHIPVRLHLGSSFPFVSLLSCQECRGNYVSLHSPYGVS</sequence>
<protein>
    <submittedName>
        <fullName evidence="1">Uncharacterized protein</fullName>
    </submittedName>
</protein>
<accession>A0A6G5AG72</accession>
<dbReference type="EMBL" id="GIKN01007718">
    <property type="protein sequence ID" value="NIE49991.1"/>
    <property type="molecule type" value="Transcribed_RNA"/>
</dbReference>